<dbReference type="NCBIfam" id="NF042430">
    <property type="entry name" value="EnCoAhydt_DpgD"/>
    <property type="match status" value="1"/>
</dbReference>
<dbReference type="RefSeq" id="WP_380531214.1">
    <property type="nucleotide sequence ID" value="NZ_JBHFAB010000002.1"/>
</dbReference>
<dbReference type="PANTHER" id="PTHR11941:SF54">
    <property type="entry name" value="ENOYL-COA HYDRATASE, MITOCHONDRIAL"/>
    <property type="match status" value="1"/>
</dbReference>
<comment type="similarity">
    <text evidence="1 5">Belongs to the enoyl-CoA hydratase/isomerase family.</text>
</comment>
<sequence length="303" mass="33307">MNTTNDDAKTSDTTTTEPTTIEPTAAEPTTGTGTADGDAASPVVRYEKKGHAAWITLDRPQVLNAMNLRMHEQLAEIWDDFEHDDNLWAAVLTGTGNRSFSVGQDLHELAQRQHHGTRPSTFGSHGQPGWPRLTERFNLSKPLIARVNGYALGGGFELALACDIIIAADHATFALPEPRHGLIAGAGGVFRLSQQTPLKAAMGHLLTGRPMTAQRAYQLGLVNEVVPLDQLDQTTDHWLHDILTCAPLALRATKEAAQKATTMPLEQAFTTRYHWEEHRINSHDTLEGPLAFTQKRPPHWQGQ</sequence>
<evidence type="ECO:0000313" key="7">
    <source>
        <dbReference type="EMBL" id="MFC1415446.1"/>
    </source>
</evidence>
<keyword evidence="2 7" id="KW-0456">Lyase</keyword>
<dbReference type="PROSITE" id="PS00166">
    <property type="entry name" value="ENOYL_COA_HYDRATASE"/>
    <property type="match status" value="1"/>
</dbReference>
<name>A0ABV6VPG0_9ACTN</name>
<dbReference type="Proteomes" id="UP001592531">
    <property type="component" value="Unassembled WGS sequence"/>
</dbReference>
<organism evidence="7 8">
    <name type="scientific">Streptacidiphilus cavernicola</name>
    <dbReference type="NCBI Taxonomy" id="3342716"/>
    <lineage>
        <taxon>Bacteria</taxon>
        <taxon>Bacillati</taxon>
        <taxon>Actinomycetota</taxon>
        <taxon>Actinomycetes</taxon>
        <taxon>Kitasatosporales</taxon>
        <taxon>Streptomycetaceae</taxon>
        <taxon>Streptacidiphilus</taxon>
    </lineage>
</organism>
<dbReference type="EMBL" id="JBHFAB010000002">
    <property type="protein sequence ID" value="MFC1415446.1"/>
    <property type="molecule type" value="Genomic_DNA"/>
</dbReference>
<feature type="compositionally biased region" description="Basic and acidic residues" evidence="6">
    <location>
        <begin position="1"/>
        <end position="10"/>
    </location>
</feature>
<protein>
    <submittedName>
        <fullName evidence="7">Enoyl-CoA-hydratase DpgD</fullName>
        <ecNumber evidence="7">4.2.1.17</ecNumber>
    </submittedName>
</protein>
<feature type="region of interest" description="Disordered" evidence="6">
    <location>
        <begin position="1"/>
        <end position="39"/>
    </location>
</feature>
<dbReference type="InterPro" id="IPR001753">
    <property type="entry name" value="Enoyl-CoA_hydra/iso"/>
</dbReference>
<proteinExistence type="inferred from homology"/>
<evidence type="ECO:0000256" key="3">
    <source>
        <dbReference type="ARBA" id="ARBA00023709"/>
    </source>
</evidence>
<accession>A0ABV6VPG0</accession>
<feature type="compositionally biased region" description="Low complexity" evidence="6">
    <location>
        <begin position="11"/>
        <end position="39"/>
    </location>
</feature>
<evidence type="ECO:0000256" key="2">
    <source>
        <dbReference type="ARBA" id="ARBA00023239"/>
    </source>
</evidence>
<evidence type="ECO:0000313" key="8">
    <source>
        <dbReference type="Proteomes" id="UP001592531"/>
    </source>
</evidence>
<evidence type="ECO:0000256" key="1">
    <source>
        <dbReference type="ARBA" id="ARBA00005254"/>
    </source>
</evidence>
<dbReference type="InterPro" id="IPR014748">
    <property type="entry name" value="Enoyl-CoA_hydra_C"/>
</dbReference>
<dbReference type="CDD" id="cd06558">
    <property type="entry name" value="crotonase-like"/>
    <property type="match status" value="1"/>
</dbReference>
<dbReference type="GO" id="GO:0004300">
    <property type="term" value="F:enoyl-CoA hydratase activity"/>
    <property type="evidence" value="ECO:0007669"/>
    <property type="project" value="UniProtKB-EC"/>
</dbReference>
<evidence type="ECO:0000256" key="5">
    <source>
        <dbReference type="RuleBase" id="RU003707"/>
    </source>
</evidence>
<dbReference type="Gene3D" id="3.90.226.10">
    <property type="entry name" value="2-enoyl-CoA Hydratase, Chain A, domain 1"/>
    <property type="match status" value="1"/>
</dbReference>
<comment type="catalytic activity">
    <reaction evidence="4">
        <text>a 4-saturated-(3S)-3-hydroxyacyl-CoA = a (3E)-enoyl-CoA + H2O</text>
        <dbReference type="Rhea" id="RHEA:20724"/>
        <dbReference type="ChEBI" id="CHEBI:15377"/>
        <dbReference type="ChEBI" id="CHEBI:58521"/>
        <dbReference type="ChEBI" id="CHEBI:137480"/>
        <dbReference type="EC" id="4.2.1.17"/>
    </reaction>
</comment>
<keyword evidence="8" id="KW-1185">Reference proteome</keyword>
<comment type="catalytic activity">
    <reaction evidence="3">
        <text>a (3S)-3-hydroxyacyl-CoA = a (2E)-enoyl-CoA + H2O</text>
        <dbReference type="Rhea" id="RHEA:16105"/>
        <dbReference type="ChEBI" id="CHEBI:15377"/>
        <dbReference type="ChEBI" id="CHEBI:57318"/>
        <dbReference type="ChEBI" id="CHEBI:58856"/>
        <dbReference type="EC" id="4.2.1.17"/>
    </reaction>
</comment>
<dbReference type="Pfam" id="PF00378">
    <property type="entry name" value="ECH_1"/>
    <property type="match status" value="1"/>
</dbReference>
<comment type="caution">
    <text evidence="7">The sequence shown here is derived from an EMBL/GenBank/DDBJ whole genome shotgun (WGS) entry which is preliminary data.</text>
</comment>
<reference evidence="7 8" key="1">
    <citation type="submission" date="2024-09" db="EMBL/GenBank/DDBJ databases">
        <authorList>
            <person name="Lee S.D."/>
        </authorList>
    </citation>
    <scope>NUCLEOTIDE SEQUENCE [LARGE SCALE GENOMIC DNA]</scope>
    <source>
        <strain evidence="7 8">N8-3</strain>
    </source>
</reference>
<dbReference type="EC" id="4.2.1.17" evidence="7"/>
<dbReference type="Gene3D" id="1.10.12.10">
    <property type="entry name" value="Lyase 2-enoyl-coa Hydratase, Chain A, domain 2"/>
    <property type="match status" value="1"/>
</dbReference>
<dbReference type="SUPFAM" id="SSF52096">
    <property type="entry name" value="ClpP/crotonase"/>
    <property type="match status" value="1"/>
</dbReference>
<evidence type="ECO:0000256" key="4">
    <source>
        <dbReference type="ARBA" id="ARBA00023717"/>
    </source>
</evidence>
<gene>
    <name evidence="7" type="primary">dpgD</name>
    <name evidence="7" type="ORF">ACEZDE_02110</name>
</gene>
<dbReference type="InterPro" id="IPR018376">
    <property type="entry name" value="Enoyl-CoA_hyd/isom_CS"/>
</dbReference>
<dbReference type="InterPro" id="IPR054898">
    <property type="entry name" value="EnCoAhydt_DpgD"/>
</dbReference>
<evidence type="ECO:0000256" key="6">
    <source>
        <dbReference type="SAM" id="MobiDB-lite"/>
    </source>
</evidence>
<dbReference type="InterPro" id="IPR029045">
    <property type="entry name" value="ClpP/crotonase-like_dom_sf"/>
</dbReference>
<dbReference type="PANTHER" id="PTHR11941">
    <property type="entry name" value="ENOYL-COA HYDRATASE-RELATED"/>
    <property type="match status" value="1"/>
</dbReference>